<keyword evidence="4" id="KW-0472">Membrane</keyword>
<dbReference type="PRINTS" id="PR00344">
    <property type="entry name" value="BCTRLSENSOR"/>
</dbReference>
<feature type="transmembrane region" description="Helical" evidence="4">
    <location>
        <begin position="290"/>
        <end position="313"/>
    </location>
</feature>
<dbReference type="InterPro" id="IPR005467">
    <property type="entry name" value="His_kinase_dom"/>
</dbReference>
<dbReference type="SMART" id="SM00388">
    <property type="entry name" value="HisKA"/>
    <property type="match status" value="1"/>
</dbReference>
<dbReference type="Proteomes" id="UP001596020">
    <property type="component" value="Unassembled WGS sequence"/>
</dbReference>
<dbReference type="Pfam" id="PF02518">
    <property type="entry name" value="HATPase_c"/>
    <property type="match status" value="1"/>
</dbReference>
<keyword evidence="4" id="KW-0812">Transmembrane</keyword>
<dbReference type="Gene3D" id="1.10.287.130">
    <property type="match status" value="1"/>
</dbReference>
<dbReference type="PANTHER" id="PTHR43547">
    <property type="entry name" value="TWO-COMPONENT HISTIDINE KINASE"/>
    <property type="match status" value="1"/>
</dbReference>
<keyword evidence="6" id="KW-0808">Transferase</keyword>
<proteinExistence type="predicted"/>
<evidence type="ECO:0000313" key="7">
    <source>
        <dbReference type="Proteomes" id="UP001596020"/>
    </source>
</evidence>
<feature type="domain" description="Histidine kinase" evidence="5">
    <location>
        <begin position="328"/>
        <end position="549"/>
    </location>
</feature>
<dbReference type="EC" id="2.7.13.3" evidence="2"/>
<evidence type="ECO:0000313" key="6">
    <source>
        <dbReference type="EMBL" id="MFC4665799.1"/>
    </source>
</evidence>
<dbReference type="SMART" id="SM00387">
    <property type="entry name" value="HATPase_c"/>
    <property type="match status" value="1"/>
</dbReference>
<dbReference type="PROSITE" id="PS50109">
    <property type="entry name" value="HIS_KIN"/>
    <property type="match status" value="1"/>
</dbReference>
<dbReference type="PANTHER" id="PTHR43547:SF2">
    <property type="entry name" value="HYBRID SIGNAL TRANSDUCTION HISTIDINE KINASE C"/>
    <property type="match status" value="1"/>
</dbReference>
<name>A0ABV9K793_9PORP</name>
<comment type="catalytic activity">
    <reaction evidence="1">
        <text>ATP + protein L-histidine = ADP + protein N-phospho-L-histidine.</text>
        <dbReference type="EC" id="2.7.13.3"/>
    </reaction>
</comment>
<sequence length="551" mass="63150">MDRKYNSSRAGKKAGAQNRKKYVMAVLTFVLLVSFVQLFIIQVLYVHNEYSKRDQQFNRLAKVALSRVASRLELDEMKYYFSKILEGDTHDFNETLVAPTGLDSSDDTRFNTYLSSEYTKEPVSRQTKAESLLNDNIGKRQEVCDSAYENKTPKNSSISPTTILNLQQTLKNKYLHKKEVLDEVILRFLFDEHNKKITEKLLNPKQLTNNIAKELDEVGLNTEFIYSVYDENGVLRYTESPTKYKNVEATSKNTIRQYIFCESSQNGQKEPYIEVTFPDKDTYFKSVTGFTIPVGITALIFLFIGLSALNVLYKQNKFLDSKTNFINNMTHELKTPVSSISLAGQMMCDDGILKNEETMQKLIRVINSECKRLTMLIEKVLQFSLFEERKIKLKFKELDAHELLLNVADVYYLKAELTGGSLELDLDAENTWINVDEMHMTNALFNLLENAVKYRQTDKPLMLALHTRNVGKKLEIVVEDNGIGIPKDSLTKIFRRFYRVSTGDKHDVKGFGLGLSYVQMVLHDMGGTIKAESQEGKGTRMIITLPNSEQI</sequence>
<dbReference type="Gene3D" id="3.30.565.10">
    <property type="entry name" value="Histidine kinase-like ATPase, C-terminal domain"/>
    <property type="match status" value="1"/>
</dbReference>
<keyword evidence="3" id="KW-0597">Phosphoprotein</keyword>
<gene>
    <name evidence="6" type="ORF">ACFO3G_04135</name>
</gene>
<accession>A0ABV9K793</accession>
<evidence type="ECO:0000256" key="1">
    <source>
        <dbReference type="ARBA" id="ARBA00000085"/>
    </source>
</evidence>
<dbReference type="InterPro" id="IPR036890">
    <property type="entry name" value="HATPase_C_sf"/>
</dbReference>
<dbReference type="GO" id="GO:0016301">
    <property type="term" value="F:kinase activity"/>
    <property type="evidence" value="ECO:0007669"/>
    <property type="project" value="UniProtKB-KW"/>
</dbReference>
<keyword evidence="6" id="KW-0418">Kinase</keyword>
<protein>
    <recommendedName>
        <fullName evidence="2">histidine kinase</fullName>
        <ecNumber evidence="2">2.7.13.3</ecNumber>
    </recommendedName>
</protein>
<feature type="transmembrane region" description="Helical" evidence="4">
    <location>
        <begin position="21"/>
        <end position="45"/>
    </location>
</feature>
<evidence type="ECO:0000256" key="4">
    <source>
        <dbReference type="SAM" id="Phobius"/>
    </source>
</evidence>
<keyword evidence="7" id="KW-1185">Reference proteome</keyword>
<dbReference type="CDD" id="cd00082">
    <property type="entry name" value="HisKA"/>
    <property type="match status" value="1"/>
</dbReference>
<dbReference type="CDD" id="cd00075">
    <property type="entry name" value="HATPase"/>
    <property type="match status" value="1"/>
</dbReference>
<dbReference type="InterPro" id="IPR003594">
    <property type="entry name" value="HATPase_dom"/>
</dbReference>
<dbReference type="RefSeq" id="WP_380078249.1">
    <property type="nucleotide sequence ID" value="NZ_JBHSGO010000131.1"/>
</dbReference>
<evidence type="ECO:0000256" key="2">
    <source>
        <dbReference type="ARBA" id="ARBA00012438"/>
    </source>
</evidence>
<dbReference type="InterPro" id="IPR036097">
    <property type="entry name" value="HisK_dim/P_sf"/>
</dbReference>
<evidence type="ECO:0000259" key="5">
    <source>
        <dbReference type="PROSITE" id="PS50109"/>
    </source>
</evidence>
<dbReference type="InterPro" id="IPR004358">
    <property type="entry name" value="Sig_transdc_His_kin-like_C"/>
</dbReference>
<comment type="caution">
    <text evidence="6">The sequence shown here is derived from an EMBL/GenBank/DDBJ whole genome shotgun (WGS) entry which is preliminary data.</text>
</comment>
<reference evidence="7" key="1">
    <citation type="journal article" date="2019" name="Int. J. Syst. Evol. Microbiol.">
        <title>The Global Catalogue of Microorganisms (GCM) 10K type strain sequencing project: providing services to taxonomists for standard genome sequencing and annotation.</title>
        <authorList>
            <consortium name="The Broad Institute Genomics Platform"/>
            <consortium name="The Broad Institute Genome Sequencing Center for Infectious Disease"/>
            <person name="Wu L."/>
            <person name="Ma J."/>
        </authorList>
    </citation>
    <scope>NUCLEOTIDE SEQUENCE [LARGE SCALE GENOMIC DNA]</scope>
    <source>
        <strain evidence="7">CGMCC 4.7357</strain>
    </source>
</reference>
<dbReference type="EMBL" id="JBHSGO010000131">
    <property type="protein sequence ID" value="MFC4665799.1"/>
    <property type="molecule type" value="Genomic_DNA"/>
</dbReference>
<dbReference type="Pfam" id="PF00512">
    <property type="entry name" value="HisKA"/>
    <property type="match status" value="1"/>
</dbReference>
<dbReference type="SUPFAM" id="SSF55874">
    <property type="entry name" value="ATPase domain of HSP90 chaperone/DNA topoisomerase II/histidine kinase"/>
    <property type="match status" value="1"/>
</dbReference>
<keyword evidence="4" id="KW-1133">Transmembrane helix</keyword>
<evidence type="ECO:0000256" key="3">
    <source>
        <dbReference type="ARBA" id="ARBA00022553"/>
    </source>
</evidence>
<dbReference type="InterPro" id="IPR003661">
    <property type="entry name" value="HisK_dim/P_dom"/>
</dbReference>
<organism evidence="6 7">
    <name type="scientific">Falsiporphyromonas endometrii</name>
    <dbReference type="NCBI Taxonomy" id="1387297"/>
    <lineage>
        <taxon>Bacteria</taxon>
        <taxon>Pseudomonadati</taxon>
        <taxon>Bacteroidota</taxon>
        <taxon>Bacteroidia</taxon>
        <taxon>Bacteroidales</taxon>
        <taxon>Porphyromonadaceae</taxon>
        <taxon>Falsiporphyromonas</taxon>
    </lineage>
</organism>
<dbReference type="SUPFAM" id="SSF47384">
    <property type="entry name" value="Homodimeric domain of signal transducing histidine kinase"/>
    <property type="match status" value="1"/>
</dbReference>